<dbReference type="Pfam" id="PF24883">
    <property type="entry name" value="NPHP3_N"/>
    <property type="match status" value="1"/>
</dbReference>
<dbReference type="InterPro" id="IPR002110">
    <property type="entry name" value="Ankyrin_rpt"/>
</dbReference>
<feature type="repeat" description="ANK" evidence="3">
    <location>
        <begin position="899"/>
        <end position="931"/>
    </location>
</feature>
<evidence type="ECO:0000256" key="3">
    <source>
        <dbReference type="PROSITE-ProRule" id="PRU00023"/>
    </source>
</evidence>
<sequence>MSRQRNESTTFITNIYGGIGGAGGVGGVTGGTAGVGEGPTMNFSGVQNLTNNIGGSLVVHSDRLEEVLGKWLEFPPDTKDRQYHLRSLRHKDTGSWLLHDDQFIKWKATPGSLWIKGISGTGKSVLSSTVIEEITKACPEGSAVAFFYFDFRNERQRMDIMLRSIIWQLSGRSPSPYSSLKQLYKSLGNGTIHPQPADLQGVLEELLSELDQTYIVIDGLDECDNTDWKHLIRFIHSLCHPAKNAPHLLFTSQLLEEFQKAFKDVTFIELGSSVTNSDIRSFIGSEVLKVGNWASGDEYAQEVTEQIVQKSNGMFRMAACLLLELHKCHWGDNWVKTLTTLPADLFGIYDRFLTRAKDTLPGVFIQGIFRWLVFSARQVTPDELADAIAFPLDDPAFNFSDPAKSIYYPDRHQANSSIFKLLEGLIMIKEDNKWSDLSIYGRDRLSIALAHSSVKDYLLSSQFHRKFGSIIDLTKGVSHKFITQTCVRYLLLFAEAQHLMTERTLPDYPISLYAAEYWFHHLQLCDNLDQEALLPSTMHLLDDGSSQYAALYQLRPLSLYWTRVWDEPISPALCMCSKIGYTAGVQSLLIKHSTSVNQADKDGWTALHLASSKGHLNIVQLLVEHSAFVNQADEYGRTALHLASSKGHVNIVQLLIEHSASVDQADEYGRTALHLASSEGCLNIVQLLMQCSTSIDGVDEDGKTALHLASSKGHIDIVQLLIEHNTSVDQADENGRTALHLASSRGHLNIMQLLIEHGTSVDQADEYGRTTLHLVSSEGDLNIIQLLIKRNASVNQADRDGRTALHQASSKGHLNIVQLLIEHSASVDQSDKYGWTALHLALSEGHLNIVQLLIECSTSVNQADKDGRTVLHQASSKGHLNIVQLLIEHSASVDQADEDGRTALHHASSKGHLNIVQLLLEHSASVDQADEDGRTVLHQASSKGHLNIVQLLIEHSASVDQADEDGRTALHHASSKGHLNIVQLLLEHSASVDQAGEYGTTVLHLASRMGRFNIVQLLLEHSASVDQADRYGRTALHEASSNGHLNIVQLLLEHSASVDQADKDGRTALHLTSKGGNLNIVQLLLKHSASVNQADRYGRTVLDLASSNGHLNIVQLLIEHCTSINHADKAGSIVRRFASLSHHFNFAGLLSREKSRKALKP</sequence>
<organism evidence="5 6">
    <name type="scientific">Mycena venus</name>
    <dbReference type="NCBI Taxonomy" id="2733690"/>
    <lineage>
        <taxon>Eukaryota</taxon>
        <taxon>Fungi</taxon>
        <taxon>Dikarya</taxon>
        <taxon>Basidiomycota</taxon>
        <taxon>Agaricomycotina</taxon>
        <taxon>Agaricomycetes</taxon>
        <taxon>Agaricomycetidae</taxon>
        <taxon>Agaricales</taxon>
        <taxon>Marasmiineae</taxon>
        <taxon>Mycenaceae</taxon>
        <taxon>Mycena</taxon>
    </lineage>
</organism>
<dbReference type="InterPro" id="IPR007111">
    <property type="entry name" value="NACHT_NTPase"/>
</dbReference>
<dbReference type="Pfam" id="PF12796">
    <property type="entry name" value="Ank_2"/>
    <property type="match status" value="4"/>
</dbReference>
<keyword evidence="2 3" id="KW-0040">ANK repeat</keyword>
<dbReference type="PROSITE" id="PS50297">
    <property type="entry name" value="ANK_REP_REGION"/>
    <property type="match status" value="16"/>
</dbReference>
<dbReference type="AlphaFoldDB" id="A0A8H6YIC8"/>
<accession>A0A8H6YIC8</accession>
<dbReference type="PANTHER" id="PTHR24198">
    <property type="entry name" value="ANKYRIN REPEAT AND PROTEIN KINASE DOMAIN-CONTAINING PROTEIN"/>
    <property type="match status" value="1"/>
</dbReference>
<dbReference type="PROSITE" id="PS50837">
    <property type="entry name" value="NACHT"/>
    <property type="match status" value="1"/>
</dbReference>
<feature type="repeat" description="ANK" evidence="3">
    <location>
        <begin position="800"/>
        <end position="832"/>
    </location>
</feature>
<dbReference type="Pfam" id="PF00023">
    <property type="entry name" value="Ank"/>
    <property type="match status" value="1"/>
</dbReference>
<protein>
    <submittedName>
        <fullName evidence="5">HET-domain-containing protein</fullName>
    </submittedName>
</protein>
<feature type="repeat" description="ANK" evidence="3">
    <location>
        <begin position="1031"/>
        <end position="1063"/>
    </location>
</feature>
<dbReference type="SUPFAM" id="SSF52540">
    <property type="entry name" value="P-loop containing nucleoside triphosphate hydrolases"/>
    <property type="match status" value="1"/>
</dbReference>
<gene>
    <name evidence="5" type="ORF">MVEN_00901200</name>
</gene>
<evidence type="ECO:0000313" key="5">
    <source>
        <dbReference type="EMBL" id="KAF7358505.1"/>
    </source>
</evidence>
<dbReference type="Gene3D" id="1.25.40.20">
    <property type="entry name" value="Ankyrin repeat-containing domain"/>
    <property type="match status" value="8"/>
</dbReference>
<dbReference type="Pfam" id="PF13637">
    <property type="entry name" value="Ank_4"/>
    <property type="match status" value="3"/>
</dbReference>
<dbReference type="InterPro" id="IPR027417">
    <property type="entry name" value="P-loop_NTPase"/>
</dbReference>
<feature type="repeat" description="ANK" evidence="3">
    <location>
        <begin position="833"/>
        <end position="865"/>
    </location>
</feature>
<feature type="repeat" description="ANK" evidence="3">
    <location>
        <begin position="932"/>
        <end position="964"/>
    </location>
</feature>
<feature type="repeat" description="ANK" evidence="3">
    <location>
        <begin position="965"/>
        <end position="997"/>
    </location>
</feature>
<feature type="repeat" description="ANK" evidence="3">
    <location>
        <begin position="767"/>
        <end position="799"/>
    </location>
</feature>
<evidence type="ECO:0000256" key="1">
    <source>
        <dbReference type="ARBA" id="ARBA00022737"/>
    </source>
</evidence>
<feature type="repeat" description="ANK" evidence="3">
    <location>
        <begin position="998"/>
        <end position="1030"/>
    </location>
</feature>
<evidence type="ECO:0000259" key="4">
    <source>
        <dbReference type="PROSITE" id="PS50837"/>
    </source>
</evidence>
<reference evidence="5" key="1">
    <citation type="submission" date="2020-05" db="EMBL/GenBank/DDBJ databases">
        <title>Mycena genomes resolve the evolution of fungal bioluminescence.</title>
        <authorList>
            <person name="Tsai I.J."/>
        </authorList>
    </citation>
    <scope>NUCLEOTIDE SEQUENCE</scope>
    <source>
        <strain evidence="5">CCC161011</strain>
    </source>
</reference>
<feature type="repeat" description="ANK" evidence="3">
    <location>
        <begin position="866"/>
        <end position="898"/>
    </location>
</feature>
<keyword evidence="6" id="KW-1185">Reference proteome</keyword>
<proteinExistence type="predicted"/>
<dbReference type="EMBL" id="JACAZI010000006">
    <property type="protein sequence ID" value="KAF7358505.1"/>
    <property type="molecule type" value="Genomic_DNA"/>
</dbReference>
<feature type="repeat" description="ANK" evidence="3">
    <location>
        <begin position="734"/>
        <end position="766"/>
    </location>
</feature>
<feature type="repeat" description="ANK" evidence="3">
    <location>
        <begin position="635"/>
        <end position="667"/>
    </location>
</feature>
<dbReference type="PRINTS" id="PR01415">
    <property type="entry name" value="ANKYRIN"/>
</dbReference>
<dbReference type="SMART" id="SM00248">
    <property type="entry name" value="ANK"/>
    <property type="match status" value="16"/>
</dbReference>
<evidence type="ECO:0000256" key="2">
    <source>
        <dbReference type="ARBA" id="ARBA00023043"/>
    </source>
</evidence>
<dbReference type="PANTHER" id="PTHR24198:SF165">
    <property type="entry name" value="ANKYRIN REPEAT-CONTAINING PROTEIN-RELATED"/>
    <property type="match status" value="1"/>
</dbReference>
<dbReference type="Proteomes" id="UP000620124">
    <property type="component" value="Unassembled WGS sequence"/>
</dbReference>
<dbReference type="OrthoDB" id="194358at2759"/>
<dbReference type="Gene3D" id="3.40.50.300">
    <property type="entry name" value="P-loop containing nucleotide triphosphate hydrolases"/>
    <property type="match status" value="1"/>
</dbReference>
<dbReference type="PROSITE" id="PS50088">
    <property type="entry name" value="ANK_REPEAT"/>
    <property type="match status" value="16"/>
</dbReference>
<feature type="repeat" description="ANK" evidence="3">
    <location>
        <begin position="668"/>
        <end position="700"/>
    </location>
</feature>
<dbReference type="InterPro" id="IPR056884">
    <property type="entry name" value="NPHP3-like_N"/>
</dbReference>
<keyword evidence="1" id="KW-0677">Repeat</keyword>
<feature type="domain" description="NACHT" evidence="4">
    <location>
        <begin position="111"/>
        <end position="222"/>
    </location>
</feature>
<comment type="caution">
    <text evidence="5">The sequence shown here is derived from an EMBL/GenBank/DDBJ whole genome shotgun (WGS) entry which is preliminary data.</text>
</comment>
<dbReference type="SUPFAM" id="SSF48403">
    <property type="entry name" value="Ankyrin repeat"/>
    <property type="match status" value="2"/>
</dbReference>
<feature type="repeat" description="ANK" evidence="3">
    <location>
        <begin position="1064"/>
        <end position="1096"/>
    </location>
</feature>
<feature type="repeat" description="ANK" evidence="3">
    <location>
        <begin position="1097"/>
        <end position="1129"/>
    </location>
</feature>
<evidence type="ECO:0000313" key="6">
    <source>
        <dbReference type="Proteomes" id="UP000620124"/>
    </source>
</evidence>
<name>A0A8H6YIC8_9AGAR</name>
<feature type="repeat" description="ANK" evidence="3">
    <location>
        <begin position="602"/>
        <end position="634"/>
    </location>
</feature>
<feature type="repeat" description="ANK" evidence="3">
    <location>
        <begin position="701"/>
        <end position="733"/>
    </location>
</feature>
<dbReference type="InterPro" id="IPR036770">
    <property type="entry name" value="Ankyrin_rpt-contain_sf"/>
</dbReference>